<protein>
    <recommendedName>
        <fullName evidence="8">WAT1-related protein</fullName>
    </recommendedName>
</protein>
<evidence type="ECO:0000256" key="1">
    <source>
        <dbReference type="ARBA" id="ARBA00022692"/>
    </source>
</evidence>
<feature type="transmembrane region" description="Helical" evidence="5">
    <location>
        <begin position="30"/>
        <end position="50"/>
    </location>
</feature>
<feature type="region of interest" description="Disordered" evidence="4">
    <location>
        <begin position="141"/>
        <end position="161"/>
    </location>
</feature>
<sequence>ITLVRNFSFAGLSYSSPTIASAMSNMEPSLTFLLASSSGTLVTVLGALTITLHKGSALWASPQSNPPYSIFPSISSNWVFGASCFAVAALSRPVFVAMFGPLGAVMAAIFFEDTLHIGRSAVVGAIIIVSGFYASIWAKSKDGEDHKQDPDRLPSSSSQQT</sequence>
<proteinExistence type="predicted"/>
<accession>A0A7N0RFJ7</accession>
<evidence type="ECO:0000256" key="5">
    <source>
        <dbReference type="SAM" id="Phobius"/>
    </source>
</evidence>
<dbReference type="OMA" id="YASIWAK"/>
<feature type="compositionally biased region" description="Basic and acidic residues" evidence="4">
    <location>
        <begin position="141"/>
        <end position="152"/>
    </location>
</feature>
<dbReference type="Proteomes" id="UP000594263">
    <property type="component" value="Unplaced"/>
</dbReference>
<dbReference type="Gramene" id="Kaladp0010s0193.1.v1.1">
    <property type="protein sequence ID" value="Kaladp0010s0193.1.v1.1"/>
    <property type="gene ID" value="Kaladp0010s0193.v1.1"/>
</dbReference>
<dbReference type="EnsemblPlants" id="Kaladp0010s0193.1.v1.1">
    <property type="protein sequence ID" value="Kaladp0010s0193.1.v1.1"/>
    <property type="gene ID" value="Kaladp0010s0193.v1.1"/>
</dbReference>
<feature type="transmembrane region" description="Helical" evidence="5">
    <location>
        <begin position="70"/>
        <end position="89"/>
    </location>
</feature>
<dbReference type="GO" id="GO:0016020">
    <property type="term" value="C:membrane"/>
    <property type="evidence" value="ECO:0007669"/>
    <property type="project" value="InterPro"/>
</dbReference>
<dbReference type="InterPro" id="IPR030184">
    <property type="entry name" value="WAT1-related"/>
</dbReference>
<keyword evidence="2 5" id="KW-1133">Transmembrane helix</keyword>
<feature type="transmembrane region" description="Helical" evidence="5">
    <location>
        <begin position="94"/>
        <end position="111"/>
    </location>
</feature>
<dbReference type="PANTHER" id="PTHR31218">
    <property type="entry name" value="WAT1-RELATED PROTEIN"/>
    <property type="match status" value="1"/>
</dbReference>
<name>A0A7N0RFJ7_KALFE</name>
<organism evidence="6 7">
    <name type="scientific">Kalanchoe fedtschenkoi</name>
    <name type="common">Lavender scallops</name>
    <name type="synonym">South American air plant</name>
    <dbReference type="NCBI Taxonomy" id="63787"/>
    <lineage>
        <taxon>Eukaryota</taxon>
        <taxon>Viridiplantae</taxon>
        <taxon>Streptophyta</taxon>
        <taxon>Embryophyta</taxon>
        <taxon>Tracheophyta</taxon>
        <taxon>Spermatophyta</taxon>
        <taxon>Magnoliopsida</taxon>
        <taxon>eudicotyledons</taxon>
        <taxon>Gunneridae</taxon>
        <taxon>Pentapetalae</taxon>
        <taxon>Saxifragales</taxon>
        <taxon>Crassulaceae</taxon>
        <taxon>Kalanchoe</taxon>
    </lineage>
</organism>
<dbReference type="AlphaFoldDB" id="A0A7N0RFJ7"/>
<keyword evidence="3 5" id="KW-0472">Membrane</keyword>
<keyword evidence="7" id="KW-1185">Reference proteome</keyword>
<feature type="transmembrane region" description="Helical" evidence="5">
    <location>
        <begin position="117"/>
        <end position="138"/>
    </location>
</feature>
<evidence type="ECO:0000313" key="6">
    <source>
        <dbReference type="EnsemblPlants" id="Kaladp0010s0193.1.v1.1"/>
    </source>
</evidence>
<dbReference type="GO" id="GO:0022857">
    <property type="term" value="F:transmembrane transporter activity"/>
    <property type="evidence" value="ECO:0007669"/>
    <property type="project" value="InterPro"/>
</dbReference>
<evidence type="ECO:0008006" key="8">
    <source>
        <dbReference type="Google" id="ProtNLM"/>
    </source>
</evidence>
<reference evidence="6" key="1">
    <citation type="submission" date="2021-01" db="UniProtKB">
        <authorList>
            <consortium name="EnsemblPlants"/>
        </authorList>
    </citation>
    <scope>IDENTIFICATION</scope>
</reference>
<evidence type="ECO:0000313" key="7">
    <source>
        <dbReference type="Proteomes" id="UP000594263"/>
    </source>
</evidence>
<keyword evidence="1 5" id="KW-0812">Transmembrane</keyword>
<evidence type="ECO:0000256" key="3">
    <source>
        <dbReference type="ARBA" id="ARBA00023136"/>
    </source>
</evidence>
<evidence type="ECO:0000256" key="2">
    <source>
        <dbReference type="ARBA" id="ARBA00022989"/>
    </source>
</evidence>
<evidence type="ECO:0000256" key="4">
    <source>
        <dbReference type="SAM" id="MobiDB-lite"/>
    </source>
</evidence>